<dbReference type="EnsemblPlants" id="LPERR10G07500.2">
    <property type="protein sequence ID" value="LPERR10G07500.2"/>
    <property type="gene ID" value="LPERR10G07500"/>
</dbReference>
<accession>A0A0D9XJU0</accession>
<keyword evidence="3" id="KW-1185">Reference proteome</keyword>
<reference evidence="2 3" key="1">
    <citation type="submission" date="2012-08" db="EMBL/GenBank/DDBJ databases">
        <title>Oryza genome evolution.</title>
        <authorList>
            <person name="Wing R.A."/>
        </authorList>
    </citation>
    <scope>NUCLEOTIDE SEQUENCE</scope>
</reference>
<evidence type="ECO:0000313" key="3">
    <source>
        <dbReference type="Proteomes" id="UP000032180"/>
    </source>
</evidence>
<reference evidence="3" key="2">
    <citation type="submission" date="2013-12" db="EMBL/GenBank/DDBJ databases">
        <authorList>
            <person name="Yu Y."/>
            <person name="Lee S."/>
            <person name="de Baynast K."/>
            <person name="Wissotski M."/>
            <person name="Liu L."/>
            <person name="Talag J."/>
            <person name="Goicoechea J."/>
            <person name="Angelova A."/>
            <person name="Jetty R."/>
            <person name="Kudrna D."/>
            <person name="Golser W."/>
            <person name="Rivera L."/>
            <person name="Zhang J."/>
            <person name="Wing R."/>
        </authorList>
    </citation>
    <scope>NUCLEOTIDE SEQUENCE</scope>
</reference>
<dbReference type="Gramene" id="LPERR10G07500.2">
    <property type="protein sequence ID" value="LPERR10G07500.2"/>
    <property type="gene ID" value="LPERR10G07500"/>
</dbReference>
<sequence>MAISCKADGGDVGAADEQRAKKGWRDRAMPIRPEEYTGGGMDSGGAAVALLPAVLDPTKSQFILKEKQNPLVEQ</sequence>
<name>A0A0D9XJU0_9ORYZ</name>
<proteinExistence type="predicted"/>
<dbReference type="AlphaFoldDB" id="A0A0D9XJU0"/>
<feature type="region of interest" description="Disordered" evidence="1">
    <location>
        <begin position="1"/>
        <end position="40"/>
    </location>
</feature>
<organism evidence="2 3">
    <name type="scientific">Leersia perrieri</name>
    <dbReference type="NCBI Taxonomy" id="77586"/>
    <lineage>
        <taxon>Eukaryota</taxon>
        <taxon>Viridiplantae</taxon>
        <taxon>Streptophyta</taxon>
        <taxon>Embryophyta</taxon>
        <taxon>Tracheophyta</taxon>
        <taxon>Spermatophyta</taxon>
        <taxon>Magnoliopsida</taxon>
        <taxon>Liliopsida</taxon>
        <taxon>Poales</taxon>
        <taxon>Poaceae</taxon>
        <taxon>BOP clade</taxon>
        <taxon>Oryzoideae</taxon>
        <taxon>Oryzeae</taxon>
        <taxon>Oryzinae</taxon>
        <taxon>Leersia</taxon>
    </lineage>
</organism>
<evidence type="ECO:0000313" key="2">
    <source>
        <dbReference type="EnsemblPlants" id="LPERR10G07500.2"/>
    </source>
</evidence>
<protein>
    <submittedName>
        <fullName evidence="2">Uncharacterized protein</fullName>
    </submittedName>
</protein>
<feature type="compositionally biased region" description="Basic and acidic residues" evidence="1">
    <location>
        <begin position="16"/>
        <end position="35"/>
    </location>
</feature>
<evidence type="ECO:0000256" key="1">
    <source>
        <dbReference type="SAM" id="MobiDB-lite"/>
    </source>
</evidence>
<reference evidence="2" key="3">
    <citation type="submission" date="2015-04" db="UniProtKB">
        <authorList>
            <consortium name="EnsemblPlants"/>
        </authorList>
    </citation>
    <scope>IDENTIFICATION</scope>
</reference>
<dbReference type="Proteomes" id="UP000032180">
    <property type="component" value="Chromosome 10"/>
</dbReference>